<dbReference type="PANTHER" id="PTHR43143:SF1">
    <property type="entry name" value="SERINE_THREONINE-PROTEIN PHOSPHATASE CPPED1"/>
    <property type="match status" value="1"/>
</dbReference>
<reference evidence="3 4" key="1">
    <citation type="submission" date="2019-03" db="EMBL/GenBank/DDBJ databases">
        <title>Genomic Encyclopedia of Type Strains, Phase IV (KMG-IV): sequencing the most valuable type-strain genomes for metagenomic binning, comparative biology and taxonomic classification.</title>
        <authorList>
            <person name="Goeker M."/>
        </authorList>
    </citation>
    <scope>NUCLEOTIDE SEQUENCE [LARGE SCALE GENOMIC DNA]</scope>
    <source>
        <strain evidence="3 4">DSM 103428</strain>
    </source>
</reference>
<dbReference type="GO" id="GO:0016787">
    <property type="term" value="F:hydrolase activity"/>
    <property type="evidence" value="ECO:0007669"/>
    <property type="project" value="InterPro"/>
</dbReference>
<sequence>MKLTVLRILLVAASVLAGAAPGIALPDSPPPPLLGATIRPAVSPHDSSFRLIVYGDTRFTDPANTTATNPRVRQYLASKVAEEKPLAMLLTGDLPFIGAKAADWQRYRDETAAWRSQRIALFPTIGNHEMRGGYAAGRLNFLANFPELKGYLYYSAQVGNVYVISLDETQSTGPGSVQRKWLASQLEHLPASADFVFILDHLPLMADLQSQMVASLPAPPEIDLRNFIESEAAHSTAKFMVVSGHIHNYERFEHGRVTYVTSGGGGAKPYYVMLRGDQDLYTGKDLINYNYVVLDVAGKTIHATMYRVKDPTAPALEVEARDFFTLQAPERPSAPK</sequence>
<comment type="caution">
    <text evidence="3">The sequence shown here is derived from an EMBL/GenBank/DDBJ whole genome shotgun (WGS) entry which is preliminary data.</text>
</comment>
<dbReference type="InterPro" id="IPR029052">
    <property type="entry name" value="Metallo-depent_PP-like"/>
</dbReference>
<dbReference type="InterPro" id="IPR051918">
    <property type="entry name" value="STPP_CPPED1"/>
</dbReference>
<feature type="signal peptide" evidence="1">
    <location>
        <begin position="1"/>
        <end position="19"/>
    </location>
</feature>
<evidence type="ECO:0000256" key="1">
    <source>
        <dbReference type="SAM" id="SignalP"/>
    </source>
</evidence>
<dbReference type="SUPFAM" id="SSF56300">
    <property type="entry name" value="Metallo-dependent phosphatases"/>
    <property type="match status" value="1"/>
</dbReference>
<dbReference type="InterPro" id="IPR004843">
    <property type="entry name" value="Calcineurin-like_PHP"/>
</dbReference>
<dbReference type="AlphaFoldDB" id="A0A4R1KYM1"/>
<organism evidence="3 4">
    <name type="scientific">Acidipila rosea</name>
    <dbReference type="NCBI Taxonomy" id="768535"/>
    <lineage>
        <taxon>Bacteria</taxon>
        <taxon>Pseudomonadati</taxon>
        <taxon>Acidobacteriota</taxon>
        <taxon>Terriglobia</taxon>
        <taxon>Terriglobales</taxon>
        <taxon>Acidobacteriaceae</taxon>
        <taxon>Acidipila</taxon>
    </lineage>
</organism>
<dbReference type="Gene3D" id="3.60.21.10">
    <property type="match status" value="1"/>
</dbReference>
<gene>
    <name evidence="3" type="ORF">C7378_3463</name>
</gene>
<feature type="domain" description="Calcineurin-like phosphoesterase" evidence="2">
    <location>
        <begin position="70"/>
        <end position="249"/>
    </location>
</feature>
<accession>A0A4R1KYM1</accession>
<keyword evidence="1" id="KW-0732">Signal</keyword>
<dbReference type="Pfam" id="PF00149">
    <property type="entry name" value="Metallophos"/>
    <property type="match status" value="1"/>
</dbReference>
<dbReference type="PANTHER" id="PTHR43143">
    <property type="entry name" value="METALLOPHOSPHOESTERASE, CALCINEURIN SUPERFAMILY"/>
    <property type="match status" value="1"/>
</dbReference>
<protein>
    <submittedName>
        <fullName evidence="3">Calcineurin-like phosphoesterase family protein</fullName>
    </submittedName>
</protein>
<dbReference type="OrthoDB" id="9809781at2"/>
<dbReference type="EMBL" id="SMGK01000008">
    <property type="protein sequence ID" value="TCK69717.1"/>
    <property type="molecule type" value="Genomic_DNA"/>
</dbReference>
<name>A0A4R1KYM1_9BACT</name>
<keyword evidence="4" id="KW-1185">Reference proteome</keyword>
<dbReference type="Proteomes" id="UP000295210">
    <property type="component" value="Unassembled WGS sequence"/>
</dbReference>
<evidence type="ECO:0000313" key="3">
    <source>
        <dbReference type="EMBL" id="TCK69717.1"/>
    </source>
</evidence>
<dbReference type="RefSeq" id="WP_131999368.1">
    <property type="nucleotide sequence ID" value="NZ_SMGK01000008.1"/>
</dbReference>
<evidence type="ECO:0000259" key="2">
    <source>
        <dbReference type="Pfam" id="PF00149"/>
    </source>
</evidence>
<evidence type="ECO:0000313" key="4">
    <source>
        <dbReference type="Proteomes" id="UP000295210"/>
    </source>
</evidence>
<feature type="chain" id="PRO_5020418117" evidence="1">
    <location>
        <begin position="20"/>
        <end position="336"/>
    </location>
</feature>
<proteinExistence type="predicted"/>